<feature type="transmembrane region" description="Helical" evidence="7">
    <location>
        <begin position="181"/>
        <end position="200"/>
    </location>
</feature>
<dbReference type="InterPro" id="IPR050925">
    <property type="entry name" value="Rhomboid_protease_S54"/>
</dbReference>
<evidence type="ECO:0000256" key="4">
    <source>
        <dbReference type="ARBA" id="ARBA00022801"/>
    </source>
</evidence>
<feature type="transmembrane region" description="Helical" evidence="7">
    <location>
        <begin position="59"/>
        <end position="86"/>
    </location>
</feature>
<evidence type="ECO:0000313" key="11">
    <source>
        <dbReference type="Proteomes" id="UP000241167"/>
    </source>
</evidence>
<dbReference type="SUPFAM" id="SSF144091">
    <property type="entry name" value="Rhomboid-like"/>
    <property type="match status" value="1"/>
</dbReference>
<dbReference type="InterPro" id="IPR022764">
    <property type="entry name" value="Peptidase_S54_rhomboid_dom"/>
</dbReference>
<keyword evidence="11" id="KW-1185">Reference proteome</keyword>
<feature type="transmembrane region" description="Helical" evidence="7">
    <location>
        <begin position="122"/>
        <end position="143"/>
    </location>
</feature>
<evidence type="ECO:0000256" key="2">
    <source>
        <dbReference type="ARBA" id="ARBA00009045"/>
    </source>
</evidence>
<keyword evidence="5 7" id="KW-1133">Transmembrane helix</keyword>
<dbReference type="EMBL" id="PXYI01000004">
    <property type="protein sequence ID" value="PSJ39918.1"/>
    <property type="molecule type" value="Genomic_DNA"/>
</dbReference>
<dbReference type="Pfam" id="PF01694">
    <property type="entry name" value="Rhomboid"/>
    <property type="match status" value="1"/>
</dbReference>
<feature type="signal peptide" evidence="8">
    <location>
        <begin position="1"/>
        <end position="29"/>
    </location>
</feature>
<keyword evidence="6 7" id="KW-0472">Membrane</keyword>
<keyword evidence="10" id="KW-0645">Protease</keyword>
<sequence length="211" mass="21753">MRPPADWKKARFTLAVAGATAAAWLVVSAGNLTDAAAVWGGFIPARASGMVQESGLAPVFLTPITASLIHANFVHVAFNLLMLLFCGRAVEPIIGSTAVAILYVVGAYAAAGAQWLADPSGMAPMVGASGAISALLGGYAMFFGRHRVKIANNTLAMLVNALWLAAAWIALQLLIGLTAQGAAIAVAAHIGGFLAGLILARPLLILRWRKA</sequence>
<organism evidence="10 11">
    <name type="scientific">Allosphingosinicella deserti</name>
    <dbReference type="NCBI Taxonomy" id="2116704"/>
    <lineage>
        <taxon>Bacteria</taxon>
        <taxon>Pseudomonadati</taxon>
        <taxon>Pseudomonadota</taxon>
        <taxon>Alphaproteobacteria</taxon>
        <taxon>Sphingomonadales</taxon>
        <taxon>Sphingomonadaceae</taxon>
        <taxon>Allosphingosinicella</taxon>
    </lineage>
</organism>
<dbReference type="Proteomes" id="UP000241167">
    <property type="component" value="Unassembled WGS sequence"/>
</dbReference>
<feature type="transmembrane region" description="Helical" evidence="7">
    <location>
        <begin position="155"/>
        <end position="175"/>
    </location>
</feature>
<dbReference type="PANTHER" id="PTHR43731">
    <property type="entry name" value="RHOMBOID PROTEASE"/>
    <property type="match status" value="1"/>
</dbReference>
<comment type="similarity">
    <text evidence="2">Belongs to the peptidase S54 family.</text>
</comment>
<evidence type="ECO:0000256" key="1">
    <source>
        <dbReference type="ARBA" id="ARBA00004141"/>
    </source>
</evidence>
<evidence type="ECO:0000256" key="3">
    <source>
        <dbReference type="ARBA" id="ARBA00022692"/>
    </source>
</evidence>
<evidence type="ECO:0000256" key="5">
    <source>
        <dbReference type="ARBA" id="ARBA00022989"/>
    </source>
</evidence>
<dbReference type="AlphaFoldDB" id="A0A2P7QPP2"/>
<comment type="subcellular location">
    <subcellularLocation>
        <location evidence="1">Membrane</location>
        <topology evidence="1">Multi-pass membrane protein</topology>
    </subcellularLocation>
</comment>
<evidence type="ECO:0000256" key="8">
    <source>
        <dbReference type="SAM" id="SignalP"/>
    </source>
</evidence>
<keyword evidence="4" id="KW-0378">Hydrolase</keyword>
<accession>A0A2P7QPP2</accession>
<dbReference type="PANTHER" id="PTHR43731:SF14">
    <property type="entry name" value="PRESENILIN-ASSOCIATED RHOMBOID-LIKE PROTEIN, MITOCHONDRIAL"/>
    <property type="match status" value="1"/>
</dbReference>
<dbReference type="OrthoDB" id="9813074at2"/>
<gene>
    <name evidence="10" type="ORF">C7I55_15320</name>
</gene>
<comment type="caution">
    <text evidence="10">The sequence shown here is derived from an EMBL/GenBank/DDBJ whole genome shotgun (WGS) entry which is preliminary data.</text>
</comment>
<evidence type="ECO:0000256" key="6">
    <source>
        <dbReference type="ARBA" id="ARBA00023136"/>
    </source>
</evidence>
<keyword evidence="8" id="KW-0732">Signal</keyword>
<dbReference type="InterPro" id="IPR035952">
    <property type="entry name" value="Rhomboid-like_sf"/>
</dbReference>
<reference evidence="10 11" key="1">
    <citation type="submission" date="2018-03" db="EMBL/GenBank/DDBJ databases">
        <title>The draft genome of Sphingosinicella sp. GL-C-18.</title>
        <authorList>
            <person name="Liu L."/>
            <person name="Li L."/>
            <person name="Liang L."/>
            <person name="Zhang X."/>
            <person name="Wang T."/>
        </authorList>
    </citation>
    <scope>NUCLEOTIDE SEQUENCE [LARGE SCALE GENOMIC DNA]</scope>
    <source>
        <strain evidence="10 11">GL-C-18</strain>
    </source>
</reference>
<protein>
    <submittedName>
        <fullName evidence="10">Rhomboid family intramembrane serine protease</fullName>
    </submittedName>
</protein>
<proteinExistence type="inferred from homology"/>
<evidence type="ECO:0000256" key="7">
    <source>
        <dbReference type="SAM" id="Phobius"/>
    </source>
</evidence>
<keyword evidence="3 7" id="KW-0812">Transmembrane</keyword>
<dbReference type="GO" id="GO:0016020">
    <property type="term" value="C:membrane"/>
    <property type="evidence" value="ECO:0007669"/>
    <property type="project" value="UniProtKB-SubCell"/>
</dbReference>
<dbReference type="Gene3D" id="1.20.1540.10">
    <property type="entry name" value="Rhomboid-like"/>
    <property type="match status" value="1"/>
</dbReference>
<feature type="domain" description="Peptidase S54 rhomboid" evidence="9">
    <location>
        <begin position="64"/>
        <end position="203"/>
    </location>
</feature>
<feature type="transmembrane region" description="Helical" evidence="7">
    <location>
        <begin position="93"/>
        <end position="116"/>
    </location>
</feature>
<feature type="chain" id="PRO_5015134146" evidence="8">
    <location>
        <begin position="30"/>
        <end position="211"/>
    </location>
</feature>
<dbReference type="GO" id="GO:0006508">
    <property type="term" value="P:proteolysis"/>
    <property type="evidence" value="ECO:0007669"/>
    <property type="project" value="UniProtKB-KW"/>
</dbReference>
<dbReference type="RefSeq" id="WP_106513820.1">
    <property type="nucleotide sequence ID" value="NZ_PXYI01000004.1"/>
</dbReference>
<dbReference type="GO" id="GO:0004252">
    <property type="term" value="F:serine-type endopeptidase activity"/>
    <property type="evidence" value="ECO:0007669"/>
    <property type="project" value="InterPro"/>
</dbReference>
<name>A0A2P7QPP2_9SPHN</name>
<evidence type="ECO:0000259" key="9">
    <source>
        <dbReference type="Pfam" id="PF01694"/>
    </source>
</evidence>
<evidence type="ECO:0000313" key="10">
    <source>
        <dbReference type="EMBL" id="PSJ39918.1"/>
    </source>
</evidence>